<feature type="transmembrane region" description="Helical" evidence="1">
    <location>
        <begin position="169"/>
        <end position="189"/>
    </location>
</feature>
<accession>A0ABY5L6X1</accession>
<protein>
    <recommendedName>
        <fullName evidence="4">Glycerophosphoryl diester phosphodiesterase membrane domain-containing protein</fullName>
    </recommendedName>
</protein>
<feature type="transmembrane region" description="Helical" evidence="1">
    <location>
        <begin position="128"/>
        <end position="148"/>
    </location>
</feature>
<sequence length="244" mass="25367">MTFSLGQLIADARRMWRDERALLLPIMGLFHFLPSLALLLLLPQPEQVAEPGTDAASQALIAYTLDNAGAILSANLANLFGAAAVLLLFLDRSRPTAAQALQRALGLLPILLIATISVWAGVFVGALLILPGLYLIGRCFLVNAVIAGEGGQSPVQAIARSFALTKGRGWMLFTLVAAVFLTGQVGVMVAGSIDRAMIAGSMASPVTVFLFNALAALASTAAALASLLLKVAAYRRLAGASNGI</sequence>
<feature type="transmembrane region" description="Helical" evidence="1">
    <location>
        <begin position="21"/>
        <end position="42"/>
    </location>
</feature>
<keyword evidence="3" id="KW-1185">Reference proteome</keyword>
<reference evidence="2" key="1">
    <citation type="submission" date="2022-07" db="EMBL/GenBank/DDBJ databases">
        <title>Sphingomonas sp. nov., a novel bacterium isolated from the north slope of the Mount Everest.</title>
        <authorList>
            <person name="Cui X."/>
            <person name="Liu Y."/>
        </authorList>
    </citation>
    <scope>NUCLEOTIDE SEQUENCE</scope>
    <source>
        <strain evidence="2">S5-59</strain>
    </source>
</reference>
<organism evidence="2 3">
    <name type="scientific">Sphingomonas qomolangmaensis</name>
    <dbReference type="NCBI Taxonomy" id="2918765"/>
    <lineage>
        <taxon>Bacteria</taxon>
        <taxon>Pseudomonadati</taxon>
        <taxon>Pseudomonadota</taxon>
        <taxon>Alphaproteobacteria</taxon>
        <taxon>Sphingomonadales</taxon>
        <taxon>Sphingomonadaceae</taxon>
        <taxon>Sphingomonas</taxon>
    </lineage>
</organism>
<evidence type="ECO:0000256" key="1">
    <source>
        <dbReference type="SAM" id="Phobius"/>
    </source>
</evidence>
<keyword evidence="1" id="KW-1133">Transmembrane helix</keyword>
<keyword evidence="1" id="KW-0812">Transmembrane</keyword>
<evidence type="ECO:0000313" key="3">
    <source>
        <dbReference type="Proteomes" id="UP001058533"/>
    </source>
</evidence>
<feature type="transmembrane region" description="Helical" evidence="1">
    <location>
        <begin position="70"/>
        <end position="90"/>
    </location>
</feature>
<dbReference type="Proteomes" id="UP001058533">
    <property type="component" value="Chromosome"/>
</dbReference>
<proteinExistence type="predicted"/>
<evidence type="ECO:0008006" key="4">
    <source>
        <dbReference type="Google" id="ProtNLM"/>
    </source>
</evidence>
<dbReference type="RefSeq" id="WP_256506553.1">
    <property type="nucleotide sequence ID" value="NZ_CP101740.1"/>
</dbReference>
<gene>
    <name evidence="2" type="ORF">NMP03_00185</name>
</gene>
<feature type="transmembrane region" description="Helical" evidence="1">
    <location>
        <begin position="102"/>
        <end position="122"/>
    </location>
</feature>
<name>A0ABY5L6X1_9SPHN</name>
<feature type="transmembrane region" description="Helical" evidence="1">
    <location>
        <begin position="209"/>
        <end position="229"/>
    </location>
</feature>
<dbReference type="EMBL" id="CP101740">
    <property type="protein sequence ID" value="UUL82708.1"/>
    <property type="molecule type" value="Genomic_DNA"/>
</dbReference>
<evidence type="ECO:0000313" key="2">
    <source>
        <dbReference type="EMBL" id="UUL82708.1"/>
    </source>
</evidence>
<keyword evidence="1" id="KW-0472">Membrane</keyword>